<comment type="similarity">
    <text evidence="3">Belongs to the DRC4 family.</text>
</comment>
<evidence type="ECO:0000256" key="1">
    <source>
        <dbReference type="ARBA" id="ARBA00004230"/>
    </source>
</evidence>
<evidence type="ECO:0000256" key="8">
    <source>
        <dbReference type="ARBA" id="ARBA00023069"/>
    </source>
</evidence>
<dbReference type="GO" id="GO:0031514">
    <property type="term" value="C:motile cilium"/>
    <property type="evidence" value="ECO:0007669"/>
    <property type="project" value="UniProtKB-SubCell"/>
</dbReference>
<evidence type="ECO:0000259" key="13">
    <source>
        <dbReference type="Pfam" id="PF13851"/>
    </source>
</evidence>
<evidence type="ECO:0000256" key="10">
    <source>
        <dbReference type="ARBA" id="ARBA00023273"/>
    </source>
</evidence>
<keyword evidence="4" id="KW-0963">Cytoplasm</keyword>
<dbReference type="PANTHER" id="PTHR31543">
    <property type="entry name" value="DYNEIN REGULATORY COMPLEX SUBUNIT 4"/>
    <property type="match status" value="1"/>
</dbReference>
<feature type="domain" description="Growth arrest-specific protein 8" evidence="13">
    <location>
        <begin position="214"/>
        <end position="413"/>
    </location>
</feature>
<keyword evidence="6" id="KW-0282">Flagellum</keyword>
<feature type="region of interest" description="Disordered" evidence="12">
    <location>
        <begin position="1"/>
        <end position="22"/>
    </location>
</feature>
<keyword evidence="5" id="KW-0493">Microtubule</keyword>
<dbReference type="AlphaFoldDB" id="A0A7S1NUR5"/>
<feature type="compositionally biased region" description="Low complexity" evidence="12">
    <location>
        <begin position="7"/>
        <end position="18"/>
    </location>
</feature>
<keyword evidence="9" id="KW-0206">Cytoskeleton</keyword>
<organism evidence="14">
    <name type="scientific">Eutreptiella gymnastica</name>
    <dbReference type="NCBI Taxonomy" id="73025"/>
    <lineage>
        <taxon>Eukaryota</taxon>
        <taxon>Discoba</taxon>
        <taxon>Euglenozoa</taxon>
        <taxon>Euglenida</taxon>
        <taxon>Spirocuta</taxon>
        <taxon>Euglenophyceae</taxon>
        <taxon>Eutreptiales</taxon>
        <taxon>Eutreptiaceae</taxon>
        <taxon>Eutreptiella</taxon>
    </lineage>
</organism>
<dbReference type="InterPro" id="IPR025593">
    <property type="entry name" value="GAS8_dom"/>
</dbReference>
<evidence type="ECO:0000256" key="12">
    <source>
        <dbReference type="SAM" id="MobiDB-lite"/>
    </source>
</evidence>
<evidence type="ECO:0000256" key="5">
    <source>
        <dbReference type="ARBA" id="ARBA00022701"/>
    </source>
</evidence>
<dbReference type="GO" id="GO:0048870">
    <property type="term" value="P:cell motility"/>
    <property type="evidence" value="ECO:0007669"/>
    <property type="project" value="InterPro"/>
</dbReference>
<sequence length="455" mass="53472">MPPKAPPAGRAGGRIPTPQAEPVDMKQLLQITEALAKAKQLRNYFQLERDKINKFWTISQRELEAAKNELRIKDREIEDAEERHQVEMKVYKQKVRHLLYEHKVQVQQLKESGEKALAEATDEHKEKIGDMKKAKRGLHQDLRDLTTEHEEQITTQRQAHQRLLSIRKVEAEKTSREVTEKYERKIRVLRDELELRRRTEIHDIEERKNEHIKELVAKHEAAFAEIKEYYNDITSKNLDLIKSLKEEVANMKRNEQYNEKLMFEIAQENKRLNEPLQKANKEVETLRYELSNYEKDKMSLKNTRSRLLVLEDQFKKLEESHVELQGQYSTVESERDNLLMNFESSLKDVQQRAGFKNTILENRLNEVQAELDSKDTQLSQVLQAANLEPASLDLVTRKLEDMLETKNRAIKDLYFEMAKVEMQHRDAIKAYEGKCKQANLPPLNLVSMGLIRAVV</sequence>
<evidence type="ECO:0000256" key="11">
    <source>
        <dbReference type="SAM" id="Coils"/>
    </source>
</evidence>
<reference evidence="14" key="1">
    <citation type="submission" date="2021-01" db="EMBL/GenBank/DDBJ databases">
        <authorList>
            <person name="Corre E."/>
            <person name="Pelletier E."/>
            <person name="Niang G."/>
            <person name="Scheremetjew M."/>
            <person name="Finn R."/>
            <person name="Kale V."/>
            <person name="Holt S."/>
            <person name="Cochrane G."/>
            <person name="Meng A."/>
            <person name="Brown T."/>
            <person name="Cohen L."/>
        </authorList>
    </citation>
    <scope>NUCLEOTIDE SEQUENCE</scope>
    <source>
        <strain evidence="14">NIES-381</strain>
    </source>
</reference>
<evidence type="ECO:0000313" key="14">
    <source>
        <dbReference type="EMBL" id="CAD9041717.1"/>
    </source>
</evidence>
<dbReference type="GO" id="GO:0005874">
    <property type="term" value="C:microtubule"/>
    <property type="evidence" value="ECO:0007669"/>
    <property type="project" value="UniProtKB-KW"/>
</dbReference>
<feature type="coiled-coil region" evidence="11">
    <location>
        <begin position="276"/>
        <end position="384"/>
    </location>
</feature>
<evidence type="ECO:0000256" key="2">
    <source>
        <dbReference type="ARBA" id="ARBA00004245"/>
    </source>
</evidence>
<evidence type="ECO:0000256" key="7">
    <source>
        <dbReference type="ARBA" id="ARBA00023054"/>
    </source>
</evidence>
<evidence type="ECO:0000256" key="3">
    <source>
        <dbReference type="ARBA" id="ARBA00009859"/>
    </source>
</evidence>
<protein>
    <recommendedName>
        <fullName evidence="13">Growth arrest-specific protein 8 domain-containing protein</fullName>
    </recommendedName>
</protein>
<accession>A0A7S1NUR5</accession>
<dbReference type="GO" id="GO:0005794">
    <property type="term" value="C:Golgi apparatus"/>
    <property type="evidence" value="ECO:0007669"/>
    <property type="project" value="TreeGrafter"/>
</dbReference>
<keyword evidence="7 11" id="KW-0175">Coiled coil</keyword>
<gene>
    <name evidence="14" type="ORF">EGYM00392_LOCUS52892</name>
</gene>
<name>A0A7S1NUR5_9EUGL</name>
<dbReference type="PANTHER" id="PTHR31543:SF0">
    <property type="entry name" value="DYNEIN REGULATORY COMPLEX SUBUNIT 4"/>
    <property type="match status" value="1"/>
</dbReference>
<dbReference type="GO" id="GO:0008017">
    <property type="term" value="F:microtubule binding"/>
    <property type="evidence" value="ECO:0007669"/>
    <property type="project" value="InterPro"/>
</dbReference>
<evidence type="ECO:0000256" key="9">
    <source>
        <dbReference type="ARBA" id="ARBA00023212"/>
    </source>
</evidence>
<evidence type="ECO:0000256" key="4">
    <source>
        <dbReference type="ARBA" id="ARBA00022490"/>
    </source>
</evidence>
<proteinExistence type="inferred from homology"/>
<dbReference type="Pfam" id="PF13851">
    <property type="entry name" value="GAS"/>
    <property type="match status" value="1"/>
</dbReference>
<evidence type="ECO:0000256" key="6">
    <source>
        <dbReference type="ARBA" id="ARBA00022846"/>
    </source>
</evidence>
<dbReference type="GO" id="GO:0031267">
    <property type="term" value="F:small GTPase binding"/>
    <property type="evidence" value="ECO:0007669"/>
    <property type="project" value="InterPro"/>
</dbReference>
<keyword evidence="10" id="KW-0966">Cell projection</keyword>
<keyword evidence="8" id="KW-0969">Cilium</keyword>
<dbReference type="EMBL" id="HBGA01144573">
    <property type="protein sequence ID" value="CAD9041717.1"/>
    <property type="molecule type" value="Transcribed_RNA"/>
</dbReference>
<dbReference type="InterPro" id="IPR039308">
    <property type="entry name" value="GAS8"/>
</dbReference>
<comment type="subcellular location">
    <subcellularLocation>
        <location evidence="1">Cell projection</location>
        <location evidence="1">Cilium</location>
        <location evidence="1">Flagellum</location>
    </subcellularLocation>
    <subcellularLocation>
        <location evidence="2">Cytoplasm</location>
        <location evidence="2">Cytoskeleton</location>
    </subcellularLocation>
</comment>